<organism evidence="2 3">
    <name type="scientific">Elysia crispata</name>
    <name type="common">lettuce slug</name>
    <dbReference type="NCBI Taxonomy" id="231223"/>
    <lineage>
        <taxon>Eukaryota</taxon>
        <taxon>Metazoa</taxon>
        <taxon>Spiralia</taxon>
        <taxon>Lophotrochozoa</taxon>
        <taxon>Mollusca</taxon>
        <taxon>Gastropoda</taxon>
        <taxon>Heterobranchia</taxon>
        <taxon>Euthyneura</taxon>
        <taxon>Panpulmonata</taxon>
        <taxon>Sacoglossa</taxon>
        <taxon>Placobranchoidea</taxon>
        <taxon>Plakobranchidae</taxon>
        <taxon>Elysia</taxon>
    </lineage>
</organism>
<evidence type="ECO:0000313" key="3">
    <source>
        <dbReference type="Proteomes" id="UP001283361"/>
    </source>
</evidence>
<accession>A0AAE1D139</accession>
<evidence type="ECO:0000256" key="1">
    <source>
        <dbReference type="SAM" id="MobiDB-lite"/>
    </source>
</evidence>
<dbReference type="EMBL" id="JAWDGP010005966">
    <property type="protein sequence ID" value="KAK3749000.1"/>
    <property type="molecule type" value="Genomic_DNA"/>
</dbReference>
<dbReference type="AlphaFoldDB" id="A0AAE1D139"/>
<feature type="region of interest" description="Disordered" evidence="1">
    <location>
        <begin position="12"/>
        <end position="34"/>
    </location>
</feature>
<keyword evidence="3" id="KW-1185">Reference proteome</keyword>
<gene>
    <name evidence="2" type="ORF">RRG08_000767</name>
</gene>
<reference evidence="2" key="1">
    <citation type="journal article" date="2023" name="G3 (Bethesda)">
        <title>A reference genome for the long-term kleptoplast-retaining sea slug Elysia crispata morphotype clarki.</title>
        <authorList>
            <person name="Eastman K.E."/>
            <person name="Pendleton A.L."/>
            <person name="Shaikh M.A."/>
            <person name="Suttiyut T."/>
            <person name="Ogas R."/>
            <person name="Tomko P."/>
            <person name="Gavelis G."/>
            <person name="Widhalm J.R."/>
            <person name="Wisecaver J.H."/>
        </authorList>
    </citation>
    <scope>NUCLEOTIDE SEQUENCE</scope>
    <source>
        <strain evidence="2">ECLA1</strain>
    </source>
</reference>
<proteinExistence type="predicted"/>
<comment type="caution">
    <text evidence="2">The sequence shown here is derived from an EMBL/GenBank/DDBJ whole genome shotgun (WGS) entry which is preliminary data.</text>
</comment>
<evidence type="ECO:0000313" key="2">
    <source>
        <dbReference type="EMBL" id="KAK3749000.1"/>
    </source>
</evidence>
<sequence>MLSFALCLSPRTPSTSYIRHKTPPSSGCPAGSISGHPLKEARGVRSVPALSSAFVKRCNGDSVLRQVAGFAVVLQTLPCHVVLRERTRTANNAETEMMPGHT</sequence>
<protein>
    <submittedName>
        <fullName evidence="2">Uncharacterized protein</fullName>
    </submittedName>
</protein>
<dbReference type="Proteomes" id="UP001283361">
    <property type="component" value="Unassembled WGS sequence"/>
</dbReference>
<name>A0AAE1D139_9GAST</name>